<dbReference type="InterPro" id="IPR025048">
    <property type="entry name" value="DUF3987"/>
</dbReference>
<sequence length="585" mass="66737">MLDFYPVHTLSLLKGKIWEWVSDMDDTIKMLAEAGKKRKNQSDYPVGDFPPLMRDLINALHDDSQIPMEIIGNAVLAAASMACQSLVNVTLPHAATPQPCSLYLLVIAESGEGKTTINKQIMGPFYEFMEELNADYVRRLSEYKGDIEIWRIKRKIIERNLTSAINHPDIENGFDEEDEKVKLKEHIINKPKIPGRITIIYEDTTLKALIDGMGECSQAGFISDEAIIFFKGYVQGQFGILNKGWEGGDHMHSRADGDFIHIKPCLTFSLMAQPKVAKDYFEKKDALAKGVGFLARFLFSTAASTIGNRTDNTDFSRSRESLEKFHTRVRELLSQQKEHIIRNRIIKKTLTLSMESVQISKQWRNETQDGMAAGKELNHIRDIASKSGDNVARIATIFQFFNNDSSNEVESKYMVNACNIMRWYVEQARKIFYPTSESYQFERDIKEVFVFVRDMFVDNNFTPVEFNKFRRCAPSRLRNSERLKLIFNQLIIQKRIVYAKSRPAGALYVLPVLNYKDVIQSGGNYYVNLPGVIEHQLVAQIPSGLFVPAQPESGVGKAFLNERFSMFWASESIRDEPIHVDMSGV</sequence>
<dbReference type="RefSeq" id="WP_059199206.1">
    <property type="nucleotide sequence ID" value="NZ_CP133586.1"/>
</dbReference>
<accession>A0ABY9PN73</accession>
<gene>
    <name evidence="1" type="ORF">RFB13_00655</name>
</gene>
<organism evidence="1 2">
    <name type="scientific">Serratia fonticola</name>
    <dbReference type="NCBI Taxonomy" id="47917"/>
    <lineage>
        <taxon>Bacteria</taxon>
        <taxon>Pseudomonadati</taxon>
        <taxon>Pseudomonadota</taxon>
        <taxon>Gammaproteobacteria</taxon>
        <taxon>Enterobacterales</taxon>
        <taxon>Yersiniaceae</taxon>
        <taxon>Serratia</taxon>
    </lineage>
</organism>
<dbReference type="Pfam" id="PF13148">
    <property type="entry name" value="DUF3987"/>
    <property type="match status" value="1"/>
</dbReference>
<dbReference type="EMBL" id="CP133586">
    <property type="protein sequence ID" value="WMT14902.1"/>
    <property type="molecule type" value="Genomic_DNA"/>
</dbReference>
<evidence type="ECO:0000313" key="1">
    <source>
        <dbReference type="EMBL" id="WMT14902.1"/>
    </source>
</evidence>
<reference evidence="1 2" key="1">
    <citation type="submission" date="2023-08" db="EMBL/GenBank/DDBJ databases">
        <title>Complete Genome and Methylome dissection of Serratia fonticola NEB369.</title>
        <authorList>
            <person name="Fomenkov A."/>
            <person name="Roberts R.D."/>
        </authorList>
    </citation>
    <scope>NUCLEOTIDE SEQUENCE [LARGE SCALE GENOMIC DNA]</scope>
    <source>
        <strain evidence="1 2">NEB369</strain>
    </source>
</reference>
<keyword evidence="2" id="KW-1185">Reference proteome</keyword>
<proteinExistence type="predicted"/>
<evidence type="ECO:0000313" key="2">
    <source>
        <dbReference type="Proteomes" id="UP001235341"/>
    </source>
</evidence>
<name>A0ABY9PN73_SERFO</name>
<protein>
    <submittedName>
        <fullName evidence="1">YfjI family protein</fullName>
    </submittedName>
</protein>
<dbReference type="Proteomes" id="UP001235341">
    <property type="component" value="Chromosome"/>
</dbReference>